<evidence type="ECO:0000313" key="3">
    <source>
        <dbReference type="Proteomes" id="UP000708208"/>
    </source>
</evidence>
<dbReference type="EMBL" id="CAJVCH010014987">
    <property type="protein sequence ID" value="CAG7678358.1"/>
    <property type="molecule type" value="Genomic_DNA"/>
</dbReference>
<sequence>MRSPAKFVFACVFLLLVCNTGSFKLFPSLSKIFIPTSNHVIPASSGGRCESGKILNGICQIGRFFG</sequence>
<proteinExistence type="predicted"/>
<feature type="signal peptide" evidence="1">
    <location>
        <begin position="1"/>
        <end position="22"/>
    </location>
</feature>
<gene>
    <name evidence="2" type="ORF">AFUS01_LOCUS2601</name>
</gene>
<dbReference type="Proteomes" id="UP000708208">
    <property type="component" value="Unassembled WGS sequence"/>
</dbReference>
<comment type="caution">
    <text evidence="2">The sequence shown here is derived from an EMBL/GenBank/DDBJ whole genome shotgun (WGS) entry which is preliminary data.</text>
</comment>
<feature type="chain" id="PRO_5035217121" evidence="1">
    <location>
        <begin position="23"/>
        <end position="66"/>
    </location>
</feature>
<accession>A0A8J2JFD0</accession>
<name>A0A8J2JFD0_9HEXA</name>
<evidence type="ECO:0000256" key="1">
    <source>
        <dbReference type="SAM" id="SignalP"/>
    </source>
</evidence>
<protein>
    <submittedName>
        <fullName evidence="2">Uncharacterized protein</fullName>
    </submittedName>
</protein>
<dbReference type="AlphaFoldDB" id="A0A8J2JFD0"/>
<keyword evidence="3" id="KW-1185">Reference proteome</keyword>
<keyword evidence="1" id="KW-0732">Signal</keyword>
<evidence type="ECO:0000313" key="2">
    <source>
        <dbReference type="EMBL" id="CAG7678358.1"/>
    </source>
</evidence>
<organism evidence="2 3">
    <name type="scientific">Allacma fusca</name>
    <dbReference type="NCBI Taxonomy" id="39272"/>
    <lineage>
        <taxon>Eukaryota</taxon>
        <taxon>Metazoa</taxon>
        <taxon>Ecdysozoa</taxon>
        <taxon>Arthropoda</taxon>
        <taxon>Hexapoda</taxon>
        <taxon>Collembola</taxon>
        <taxon>Symphypleona</taxon>
        <taxon>Sminthuridae</taxon>
        <taxon>Allacma</taxon>
    </lineage>
</organism>
<reference evidence="2" key="1">
    <citation type="submission" date="2021-06" db="EMBL/GenBank/DDBJ databases">
        <authorList>
            <person name="Hodson N. C."/>
            <person name="Mongue J. A."/>
            <person name="Jaron S. K."/>
        </authorList>
    </citation>
    <scope>NUCLEOTIDE SEQUENCE</scope>
</reference>